<name>A0AAJ7WWP7_PETMA</name>
<dbReference type="KEGG" id="pmrn:116943833"/>
<keyword evidence="9" id="KW-1185">Reference proteome</keyword>
<dbReference type="Proteomes" id="UP001318040">
    <property type="component" value="Chromosome 19"/>
</dbReference>
<dbReference type="Gene3D" id="1.20.120.180">
    <property type="entry name" value="Proteasome activator pa28, C-terminal domain"/>
    <property type="match status" value="1"/>
</dbReference>
<reference evidence="10" key="1">
    <citation type="submission" date="2025-08" db="UniProtKB">
        <authorList>
            <consortium name="RefSeq"/>
        </authorList>
    </citation>
    <scope>IDENTIFICATION</scope>
    <source>
        <tissue evidence="10">Sperm</tissue>
    </source>
</reference>
<dbReference type="InterPro" id="IPR036252">
    <property type="entry name" value="Proteasome_activ_sf"/>
</dbReference>
<dbReference type="Pfam" id="PF02251">
    <property type="entry name" value="PA28_N"/>
    <property type="match status" value="1"/>
</dbReference>
<dbReference type="SUPFAM" id="SSF47216">
    <property type="entry name" value="Proteasome activator"/>
    <property type="match status" value="1"/>
</dbReference>
<sequence length="271" mass="30867">MSALLKLDGEITKKVRRDARAASRGVQGRGVEMFKERISAEAEDLVANLFPQKLSELDTFLQEECLNITDLVGLHSDLNIPIPEPVLITNSHDNALDNHQGKKRKIAAEEEQCEGTKVYAFLNGMVQSNPKLVALIERIKPEIRTLMDKCNTVKMWIQLMIPKIEDGNNFGVSVQEDTVAELRTVEGEAASFLDQISRYYMSRAKLVSKVAKYPHVEDYRRTVDELDEKEYLSLRIIVSELRNHYVILHDVITKNIEKIKKPRSANTDALY</sequence>
<evidence type="ECO:0000259" key="7">
    <source>
        <dbReference type="Pfam" id="PF02251"/>
    </source>
</evidence>
<evidence type="ECO:0000313" key="9">
    <source>
        <dbReference type="Proteomes" id="UP001318040"/>
    </source>
</evidence>
<evidence type="ECO:0000259" key="8">
    <source>
        <dbReference type="Pfam" id="PF02252"/>
    </source>
</evidence>
<comment type="similarity">
    <text evidence="1">Belongs to the PA28 family.</text>
</comment>
<dbReference type="InterPro" id="IPR036996">
    <property type="entry name" value="PA28_N_sf"/>
</dbReference>
<evidence type="ECO:0000256" key="6">
    <source>
        <dbReference type="ARBA" id="ARBA00042192"/>
    </source>
</evidence>
<dbReference type="InterPro" id="IPR036997">
    <property type="entry name" value="PA28_C_sf"/>
</dbReference>
<dbReference type="Gene3D" id="1.20.5.120">
    <property type="entry name" value="Proteasome activator pa28, N-terminal domain"/>
    <property type="match status" value="1"/>
</dbReference>
<dbReference type="GO" id="GO:0005654">
    <property type="term" value="C:nucleoplasm"/>
    <property type="evidence" value="ECO:0007669"/>
    <property type="project" value="TreeGrafter"/>
</dbReference>
<keyword evidence="2 10" id="KW-0647">Proteasome</keyword>
<dbReference type="GO" id="GO:0061136">
    <property type="term" value="P:regulation of proteasomal protein catabolic process"/>
    <property type="evidence" value="ECO:0007669"/>
    <property type="project" value="TreeGrafter"/>
</dbReference>
<evidence type="ECO:0000256" key="1">
    <source>
        <dbReference type="ARBA" id="ARBA00005883"/>
    </source>
</evidence>
<dbReference type="CTD" id="10197"/>
<dbReference type="InterPro" id="IPR009077">
    <property type="entry name" value="Proteasome_activ_PA28"/>
</dbReference>
<evidence type="ECO:0000313" key="10">
    <source>
        <dbReference type="RefSeq" id="XP_032812959.1"/>
    </source>
</evidence>
<gene>
    <name evidence="10" type="primary">PSME3</name>
</gene>
<evidence type="ECO:0000256" key="3">
    <source>
        <dbReference type="ARBA" id="ARBA00022990"/>
    </source>
</evidence>
<evidence type="ECO:0000256" key="4">
    <source>
        <dbReference type="ARBA" id="ARBA00039311"/>
    </source>
</evidence>
<accession>A0AAJ7WWP7</accession>
<dbReference type="Pfam" id="PF02252">
    <property type="entry name" value="PA28_C"/>
    <property type="match status" value="1"/>
</dbReference>
<keyword evidence="3" id="KW-0007">Acetylation</keyword>
<protein>
    <recommendedName>
        <fullName evidence="4">Proteasome activator complex subunit 3</fullName>
    </recommendedName>
    <alternativeName>
        <fullName evidence="6">Activator of multicatalytic protease subunit 3</fullName>
    </alternativeName>
    <alternativeName>
        <fullName evidence="5">Proteasome activator 28 subunit gamma</fullName>
    </alternativeName>
</protein>
<dbReference type="InterPro" id="IPR003185">
    <property type="entry name" value="Proteasome_activ_PA28_N"/>
</dbReference>
<evidence type="ECO:0000256" key="5">
    <source>
        <dbReference type="ARBA" id="ARBA00041718"/>
    </source>
</evidence>
<organism evidence="9 10">
    <name type="scientific">Petromyzon marinus</name>
    <name type="common">Sea lamprey</name>
    <dbReference type="NCBI Taxonomy" id="7757"/>
    <lineage>
        <taxon>Eukaryota</taxon>
        <taxon>Metazoa</taxon>
        <taxon>Chordata</taxon>
        <taxon>Craniata</taxon>
        <taxon>Vertebrata</taxon>
        <taxon>Cyclostomata</taxon>
        <taxon>Hyperoartia</taxon>
        <taxon>Petromyzontiformes</taxon>
        <taxon>Petromyzontidae</taxon>
        <taxon>Petromyzon</taxon>
    </lineage>
</organism>
<dbReference type="FunFam" id="1.20.120.180:FF:000001">
    <property type="entry name" value="Proteasome activator complex subunit 3"/>
    <property type="match status" value="1"/>
</dbReference>
<feature type="domain" description="Proteasome activator PA28 N-terminal" evidence="7">
    <location>
        <begin position="30"/>
        <end position="85"/>
    </location>
</feature>
<dbReference type="RefSeq" id="XP_032812959.1">
    <property type="nucleotide sequence ID" value="XM_032957068.1"/>
</dbReference>
<dbReference type="PANTHER" id="PTHR10660">
    <property type="entry name" value="PROTEASOME REGULATOR PA28"/>
    <property type="match status" value="1"/>
</dbReference>
<dbReference type="GO" id="GO:2000045">
    <property type="term" value="P:regulation of G1/S transition of mitotic cell cycle"/>
    <property type="evidence" value="ECO:0007669"/>
    <property type="project" value="TreeGrafter"/>
</dbReference>
<evidence type="ECO:0000256" key="2">
    <source>
        <dbReference type="ARBA" id="ARBA00022942"/>
    </source>
</evidence>
<feature type="domain" description="Proteasome activator PA28 C-terminal" evidence="8">
    <location>
        <begin position="126"/>
        <end position="268"/>
    </location>
</feature>
<dbReference type="GO" id="GO:0005737">
    <property type="term" value="C:cytoplasm"/>
    <property type="evidence" value="ECO:0007669"/>
    <property type="project" value="TreeGrafter"/>
</dbReference>
<dbReference type="GO" id="GO:0008537">
    <property type="term" value="C:proteasome activator complex"/>
    <property type="evidence" value="ECO:0007669"/>
    <property type="project" value="InterPro"/>
</dbReference>
<dbReference type="GeneID" id="116943833"/>
<dbReference type="PANTHER" id="PTHR10660:SF4">
    <property type="entry name" value="PROTEASOME ACTIVATOR COMPLEX SUBUNIT 3"/>
    <property type="match status" value="1"/>
</dbReference>
<dbReference type="AlphaFoldDB" id="A0AAJ7WWP7"/>
<dbReference type="GO" id="GO:0061133">
    <property type="term" value="F:endopeptidase activator activity"/>
    <property type="evidence" value="ECO:0007669"/>
    <property type="project" value="TreeGrafter"/>
</dbReference>
<dbReference type="InterPro" id="IPR003186">
    <property type="entry name" value="PA28_C"/>
</dbReference>
<proteinExistence type="inferred from homology"/>